<gene>
    <name evidence="1" type="ORF">EDB81DRAFT_762530</name>
</gene>
<dbReference type="AlphaFoldDB" id="A0A9P9IUQ8"/>
<organism evidence="1 2">
    <name type="scientific">Dactylonectria macrodidyma</name>
    <dbReference type="NCBI Taxonomy" id="307937"/>
    <lineage>
        <taxon>Eukaryota</taxon>
        <taxon>Fungi</taxon>
        <taxon>Dikarya</taxon>
        <taxon>Ascomycota</taxon>
        <taxon>Pezizomycotina</taxon>
        <taxon>Sordariomycetes</taxon>
        <taxon>Hypocreomycetidae</taxon>
        <taxon>Hypocreales</taxon>
        <taxon>Nectriaceae</taxon>
        <taxon>Dactylonectria</taxon>
    </lineage>
</organism>
<evidence type="ECO:0000313" key="1">
    <source>
        <dbReference type="EMBL" id="KAH7134207.1"/>
    </source>
</evidence>
<keyword evidence="2" id="KW-1185">Reference proteome</keyword>
<proteinExistence type="predicted"/>
<name>A0A9P9IUQ8_9HYPO</name>
<reference evidence="1" key="1">
    <citation type="journal article" date="2021" name="Nat. Commun.">
        <title>Genetic determinants of endophytism in the Arabidopsis root mycobiome.</title>
        <authorList>
            <person name="Mesny F."/>
            <person name="Miyauchi S."/>
            <person name="Thiergart T."/>
            <person name="Pickel B."/>
            <person name="Atanasova L."/>
            <person name="Karlsson M."/>
            <person name="Huettel B."/>
            <person name="Barry K.W."/>
            <person name="Haridas S."/>
            <person name="Chen C."/>
            <person name="Bauer D."/>
            <person name="Andreopoulos W."/>
            <person name="Pangilinan J."/>
            <person name="LaButti K."/>
            <person name="Riley R."/>
            <person name="Lipzen A."/>
            <person name="Clum A."/>
            <person name="Drula E."/>
            <person name="Henrissat B."/>
            <person name="Kohler A."/>
            <person name="Grigoriev I.V."/>
            <person name="Martin F.M."/>
            <person name="Hacquard S."/>
        </authorList>
    </citation>
    <scope>NUCLEOTIDE SEQUENCE</scope>
    <source>
        <strain evidence="1">MPI-CAGE-AT-0147</strain>
    </source>
</reference>
<protein>
    <submittedName>
        <fullName evidence="1">Uncharacterized protein</fullName>
    </submittedName>
</protein>
<dbReference type="OrthoDB" id="432970at2759"/>
<dbReference type="EMBL" id="JAGMUV010000014">
    <property type="protein sequence ID" value="KAH7134207.1"/>
    <property type="molecule type" value="Genomic_DNA"/>
</dbReference>
<accession>A0A9P9IUQ8</accession>
<dbReference type="Proteomes" id="UP000738349">
    <property type="component" value="Unassembled WGS sequence"/>
</dbReference>
<sequence>MTPNPKQPNDKLRPVVCNHHFNVGCDPKNPKEPRRRWCPDCGLAYVSFGCIDLAKQHHLAECQSLLKNLVDPPVDWEPTMPRGEKEATISSPGDLVANISVPFTRLSMGTWFLGRSRDEVNRILVDSYRLRMSDMSAAANDADLRDMYHKFRNCPAGFYHFTVMAVQQDGIIPKWWGERNLGRCLHQLEDLRSGQDSGVSDHIDQDVVIDRYGKDMSFPVLLRLLAAKAYGWKMSYSPGEEELRRLVYREYCDNKASFSAS</sequence>
<comment type="caution">
    <text evidence="1">The sequence shown here is derived from an EMBL/GenBank/DDBJ whole genome shotgun (WGS) entry which is preliminary data.</text>
</comment>
<evidence type="ECO:0000313" key="2">
    <source>
        <dbReference type="Proteomes" id="UP000738349"/>
    </source>
</evidence>